<sequence length="59" mass="7191">MNRQEQWERNAERDERERYREAMGYLRPADERRAERLARAKTSSIKPRKLSEVLGHTYV</sequence>
<organism evidence="1 2">
    <name type="scientific">Falsarthrobacter nasiphocae</name>
    <dbReference type="NCBI Taxonomy" id="189863"/>
    <lineage>
        <taxon>Bacteria</taxon>
        <taxon>Bacillati</taxon>
        <taxon>Actinomycetota</taxon>
        <taxon>Actinomycetes</taxon>
        <taxon>Micrococcales</taxon>
        <taxon>Micrococcaceae</taxon>
        <taxon>Falsarthrobacter</taxon>
    </lineage>
</organism>
<comment type="caution">
    <text evidence="1">The sequence shown here is derived from an EMBL/GenBank/DDBJ whole genome shotgun (WGS) entry which is preliminary data.</text>
</comment>
<dbReference type="RefSeq" id="WP_309850014.1">
    <property type="nucleotide sequence ID" value="NZ_BAAAIU010000044.1"/>
</dbReference>
<dbReference type="AlphaFoldDB" id="A0AAE3YH32"/>
<name>A0AAE3YH32_9MICC</name>
<dbReference type="Proteomes" id="UP001247307">
    <property type="component" value="Unassembled WGS sequence"/>
</dbReference>
<dbReference type="EMBL" id="JAVDUI010000001">
    <property type="protein sequence ID" value="MDR6891808.1"/>
    <property type="molecule type" value="Genomic_DNA"/>
</dbReference>
<protein>
    <submittedName>
        <fullName evidence="1">Uncharacterized protein</fullName>
    </submittedName>
</protein>
<reference evidence="1" key="1">
    <citation type="submission" date="2023-07" db="EMBL/GenBank/DDBJ databases">
        <title>Sequencing the genomes of 1000 actinobacteria strains.</title>
        <authorList>
            <person name="Klenk H.-P."/>
        </authorList>
    </citation>
    <scope>NUCLEOTIDE SEQUENCE</scope>
    <source>
        <strain evidence="1">DSM 13988</strain>
    </source>
</reference>
<proteinExistence type="predicted"/>
<evidence type="ECO:0000313" key="2">
    <source>
        <dbReference type="Proteomes" id="UP001247307"/>
    </source>
</evidence>
<accession>A0AAE3YH32</accession>
<evidence type="ECO:0000313" key="1">
    <source>
        <dbReference type="EMBL" id="MDR6891808.1"/>
    </source>
</evidence>
<gene>
    <name evidence="1" type="ORF">J2S35_000748</name>
</gene>
<keyword evidence="2" id="KW-1185">Reference proteome</keyword>